<evidence type="ECO:0000256" key="9">
    <source>
        <dbReference type="SAM" id="Phobius"/>
    </source>
</evidence>
<evidence type="ECO:0000256" key="3">
    <source>
        <dbReference type="ARBA" id="ARBA00004656"/>
    </source>
</evidence>
<organism evidence="11 12">
    <name type="scientific">Rhynocoris fuscipes</name>
    <dbReference type="NCBI Taxonomy" id="488301"/>
    <lineage>
        <taxon>Eukaryota</taxon>
        <taxon>Metazoa</taxon>
        <taxon>Ecdysozoa</taxon>
        <taxon>Arthropoda</taxon>
        <taxon>Hexapoda</taxon>
        <taxon>Insecta</taxon>
        <taxon>Pterygota</taxon>
        <taxon>Neoptera</taxon>
        <taxon>Paraneoptera</taxon>
        <taxon>Hemiptera</taxon>
        <taxon>Heteroptera</taxon>
        <taxon>Panheteroptera</taxon>
        <taxon>Cimicomorpha</taxon>
        <taxon>Reduviidae</taxon>
        <taxon>Harpactorinae</taxon>
        <taxon>Harpactorini</taxon>
        <taxon>Rhynocoris</taxon>
    </lineage>
</organism>
<feature type="transmembrane region" description="Helical" evidence="9">
    <location>
        <begin position="122"/>
        <end position="144"/>
    </location>
</feature>
<evidence type="ECO:0000256" key="7">
    <source>
        <dbReference type="ARBA" id="ARBA00022859"/>
    </source>
</evidence>
<evidence type="ECO:0000256" key="5">
    <source>
        <dbReference type="ARBA" id="ARBA00022771"/>
    </source>
</evidence>
<keyword evidence="9" id="KW-0472">Membrane</keyword>
<dbReference type="AlphaFoldDB" id="A0AAW1D4N9"/>
<evidence type="ECO:0000256" key="4">
    <source>
        <dbReference type="ARBA" id="ARBA00022723"/>
    </source>
</evidence>
<keyword evidence="5" id="KW-0863">Zinc-finger</keyword>
<dbReference type="Gene3D" id="3.30.40.10">
    <property type="entry name" value="Zinc/RING finger domain, C3HC4 (zinc finger)"/>
    <property type="match status" value="1"/>
</dbReference>
<keyword evidence="6" id="KW-0862">Zinc</keyword>
<keyword evidence="4" id="KW-0479">Metal-binding</keyword>
<keyword evidence="9" id="KW-0812">Transmembrane</keyword>
<evidence type="ECO:0000256" key="6">
    <source>
        <dbReference type="ARBA" id="ARBA00022833"/>
    </source>
</evidence>
<evidence type="ECO:0000256" key="1">
    <source>
        <dbReference type="ARBA" id="ARBA00004127"/>
    </source>
</evidence>
<evidence type="ECO:0000313" key="11">
    <source>
        <dbReference type="EMBL" id="KAK9503310.1"/>
    </source>
</evidence>
<accession>A0AAW1D4N9</accession>
<feature type="region of interest" description="Disordered" evidence="8">
    <location>
        <begin position="216"/>
        <end position="243"/>
    </location>
</feature>
<dbReference type="GO" id="GO:0002376">
    <property type="term" value="P:immune system process"/>
    <property type="evidence" value="ECO:0007669"/>
    <property type="project" value="UniProtKB-KW"/>
</dbReference>
<dbReference type="SUPFAM" id="SSF57850">
    <property type="entry name" value="RING/U-box"/>
    <property type="match status" value="1"/>
</dbReference>
<comment type="subcellular location">
    <subcellularLocation>
        <location evidence="1">Endomembrane system</location>
        <topology evidence="1">Multi-pass membrane protein</topology>
    </subcellularLocation>
    <subcellularLocation>
        <location evidence="2">Endosome</location>
    </subcellularLocation>
    <subcellularLocation>
        <location evidence="3">Lysosome membrane</location>
    </subcellularLocation>
</comment>
<evidence type="ECO:0000259" key="10">
    <source>
        <dbReference type="PROSITE" id="PS51292"/>
    </source>
</evidence>
<dbReference type="PANTHER" id="PTHR45981">
    <property type="entry name" value="LD02310P"/>
    <property type="match status" value="1"/>
</dbReference>
<dbReference type="Pfam" id="PF12906">
    <property type="entry name" value="RINGv"/>
    <property type="match status" value="1"/>
</dbReference>
<dbReference type="InterPro" id="IPR013083">
    <property type="entry name" value="Znf_RING/FYVE/PHD"/>
</dbReference>
<name>A0AAW1D4N9_9HEMI</name>
<proteinExistence type="predicted"/>
<keyword evidence="7" id="KW-0391">Immunity</keyword>
<evidence type="ECO:0000313" key="12">
    <source>
        <dbReference type="Proteomes" id="UP001461498"/>
    </source>
</evidence>
<gene>
    <name evidence="11" type="ORF">O3M35_011910</name>
</gene>
<dbReference type="Proteomes" id="UP001461498">
    <property type="component" value="Unassembled WGS sequence"/>
</dbReference>
<dbReference type="EMBL" id="JAPXFL010000008">
    <property type="protein sequence ID" value="KAK9503311.1"/>
    <property type="molecule type" value="Genomic_DNA"/>
</dbReference>
<evidence type="ECO:0000256" key="2">
    <source>
        <dbReference type="ARBA" id="ARBA00004177"/>
    </source>
</evidence>
<protein>
    <recommendedName>
        <fullName evidence="10">RING-CH-type domain-containing protein</fullName>
    </recommendedName>
</protein>
<dbReference type="SMART" id="SM00744">
    <property type="entry name" value="RINGv"/>
    <property type="match status" value="1"/>
</dbReference>
<dbReference type="GO" id="GO:0008270">
    <property type="term" value="F:zinc ion binding"/>
    <property type="evidence" value="ECO:0007669"/>
    <property type="project" value="UniProtKB-KW"/>
</dbReference>
<dbReference type="GO" id="GO:0005765">
    <property type="term" value="C:lysosomal membrane"/>
    <property type="evidence" value="ECO:0007669"/>
    <property type="project" value="UniProtKB-SubCell"/>
</dbReference>
<sequence length="521" mass="58051">MTLQEINISSLDSCTTNEMYVRTSKSQESCRSESQTSSQTSTNVEICRICHCEGDAEGGLIAPCYCSGSLRYVHQTCLQQWIKSSNIRCCELCKFQFIMHTKTKPFMEWEPLEMTGFERRKLLCAVMFHAIALTCVVWSLYVLIHRTAEEIQYGLLEWPFWTKLIVVAIGFTGGVVFMYIQCKAYMQICQRWKAFNRVIYVQNAPEKQPLSIQTTAAPSLSTDGGSSTSQRNDTLANKTKTISTDNGNYKDETSIDLKGFRNLRIFNDEISVCVQNEQYCAADEGEGKLEGVTVAPVGTQKNDDLATSWHIKIGKTSTGETSLASNQRCNDSEGKLITNESNEIPWNLKEETAASYKTNDVNSANKSDSVLKLQIKKAEIVIKFGQKSNNCNNGGSGAMGETITEEVAGNDRKDTSVNIKIDDKESEPIVIDVVKKTPALETTTTTTTTMNKDPVQIRFDFTQNDEDNRACCDKDDLHSNSTCKLLQSTCSDNSFTSETDSASHSPLLSNKLNFSLDSNRD</sequence>
<dbReference type="EMBL" id="JAPXFL010000008">
    <property type="protein sequence ID" value="KAK9503310.1"/>
    <property type="molecule type" value="Genomic_DNA"/>
</dbReference>
<feature type="transmembrane region" description="Helical" evidence="9">
    <location>
        <begin position="164"/>
        <end position="182"/>
    </location>
</feature>
<dbReference type="GO" id="GO:0005768">
    <property type="term" value="C:endosome"/>
    <property type="evidence" value="ECO:0007669"/>
    <property type="project" value="UniProtKB-SubCell"/>
</dbReference>
<reference evidence="11 12" key="1">
    <citation type="submission" date="2022-12" db="EMBL/GenBank/DDBJ databases">
        <title>Chromosome-level genome assembly of true bugs.</title>
        <authorList>
            <person name="Ma L."/>
            <person name="Li H."/>
        </authorList>
    </citation>
    <scope>NUCLEOTIDE SEQUENCE [LARGE SCALE GENOMIC DNA]</scope>
    <source>
        <strain evidence="11">Lab_2022b</strain>
    </source>
</reference>
<dbReference type="PROSITE" id="PS51292">
    <property type="entry name" value="ZF_RING_CH"/>
    <property type="match status" value="1"/>
</dbReference>
<keyword evidence="12" id="KW-1185">Reference proteome</keyword>
<dbReference type="InterPro" id="IPR011016">
    <property type="entry name" value="Znf_RING-CH"/>
</dbReference>
<feature type="domain" description="RING-CH-type" evidence="10">
    <location>
        <begin position="39"/>
        <end position="100"/>
    </location>
</feature>
<evidence type="ECO:0000256" key="8">
    <source>
        <dbReference type="SAM" id="MobiDB-lite"/>
    </source>
</evidence>
<comment type="caution">
    <text evidence="11">The sequence shown here is derived from an EMBL/GenBank/DDBJ whole genome shotgun (WGS) entry which is preliminary data.</text>
</comment>
<keyword evidence="9" id="KW-1133">Transmembrane helix</keyword>